<keyword evidence="2" id="KW-1185">Reference proteome</keyword>
<proteinExistence type="predicted"/>
<accession>A0ABW2EP64</accession>
<reference evidence="2" key="1">
    <citation type="journal article" date="2019" name="Int. J. Syst. Evol. Microbiol.">
        <title>The Global Catalogue of Microorganisms (GCM) 10K type strain sequencing project: providing services to taxonomists for standard genome sequencing and annotation.</title>
        <authorList>
            <consortium name="The Broad Institute Genomics Platform"/>
            <consortium name="The Broad Institute Genome Sequencing Center for Infectious Disease"/>
            <person name="Wu L."/>
            <person name="Ma J."/>
        </authorList>
    </citation>
    <scope>NUCLEOTIDE SEQUENCE [LARGE SCALE GENOMIC DNA]</scope>
    <source>
        <strain evidence="2">CGMCC 4.1621</strain>
    </source>
</reference>
<evidence type="ECO:0000313" key="1">
    <source>
        <dbReference type="EMBL" id="MFC7063960.1"/>
    </source>
</evidence>
<dbReference type="EMBL" id="JBHSZV010000062">
    <property type="protein sequence ID" value="MFC7063960.1"/>
    <property type="molecule type" value="Genomic_DNA"/>
</dbReference>
<evidence type="ECO:0008006" key="3">
    <source>
        <dbReference type="Google" id="ProtNLM"/>
    </source>
</evidence>
<sequence>MRINSQTLQGMSKESLKEHYDAVKNEYNERGTPDSRTRAYLMTIDSYIQMNRGEE</sequence>
<comment type="caution">
    <text evidence="1">The sequence shown here is derived from an EMBL/GenBank/DDBJ whole genome shotgun (WGS) entry which is preliminary data.</text>
</comment>
<dbReference type="RefSeq" id="WP_204708415.1">
    <property type="nucleotide sequence ID" value="NZ_JBHSZV010000062.1"/>
</dbReference>
<protein>
    <recommendedName>
        <fullName evidence="3">Integrase</fullName>
    </recommendedName>
</protein>
<name>A0ABW2EP64_9BACI</name>
<gene>
    <name evidence="1" type="ORF">ACFQIC_19365</name>
</gene>
<evidence type="ECO:0000313" key="2">
    <source>
        <dbReference type="Proteomes" id="UP001596410"/>
    </source>
</evidence>
<dbReference type="Proteomes" id="UP001596410">
    <property type="component" value="Unassembled WGS sequence"/>
</dbReference>
<organism evidence="1 2">
    <name type="scientific">Halobacillus seohaensis</name>
    <dbReference type="NCBI Taxonomy" id="447421"/>
    <lineage>
        <taxon>Bacteria</taxon>
        <taxon>Bacillati</taxon>
        <taxon>Bacillota</taxon>
        <taxon>Bacilli</taxon>
        <taxon>Bacillales</taxon>
        <taxon>Bacillaceae</taxon>
        <taxon>Halobacillus</taxon>
    </lineage>
</organism>